<dbReference type="NCBIfam" id="TIGR01200">
    <property type="entry name" value="GLPGLI"/>
    <property type="match status" value="1"/>
</dbReference>
<accession>A0A1M5IR06</accession>
<sequence length="243" mass="28852">MHKYIILFFFCYSFLAYSQEKLKVNYEAVFHMKTSFGGEASLAESVKKEILEKIENQNKQAKKYVLYYSDGNSYFTKDNFNDKSFNDKQADEYFKVKDKNGFFRLNDFKVEEFYGYYPDNNFEIEYKDETLKIENYTCKLAILKNGKSVSRVWYTEEIPISVGPFNYNNLPGLVLKVETPNYLCYATHISNDVKPTDLKKMDPNLKVYQGEELKLKNKEGLEKMRNHSREVFEMNKKRMENSK</sequence>
<dbReference type="Proteomes" id="UP000184518">
    <property type="component" value="Unassembled WGS sequence"/>
</dbReference>
<dbReference type="RefSeq" id="WP_072961839.1">
    <property type="nucleotide sequence ID" value="NZ_FQUT01000013.1"/>
</dbReference>
<dbReference type="EMBL" id="FQUT01000013">
    <property type="protein sequence ID" value="SHG30747.1"/>
    <property type="molecule type" value="Genomic_DNA"/>
</dbReference>
<evidence type="ECO:0000313" key="1">
    <source>
        <dbReference type="EMBL" id="SHG30747.1"/>
    </source>
</evidence>
<dbReference type="Pfam" id="PF09697">
    <property type="entry name" value="Porph_ging"/>
    <property type="match status" value="1"/>
</dbReference>
<name>A0A1M5IR06_9FLAO</name>
<dbReference type="OrthoDB" id="1256136at2"/>
<protein>
    <submittedName>
        <fullName evidence="1">GLPGLI family protein</fullName>
    </submittedName>
</protein>
<dbReference type="AlphaFoldDB" id="A0A1M5IR06"/>
<proteinExistence type="predicted"/>
<organism evidence="1 2">
    <name type="scientific">Chryseobacterium arachidis</name>
    <dbReference type="NCBI Taxonomy" id="1416778"/>
    <lineage>
        <taxon>Bacteria</taxon>
        <taxon>Pseudomonadati</taxon>
        <taxon>Bacteroidota</taxon>
        <taxon>Flavobacteriia</taxon>
        <taxon>Flavobacteriales</taxon>
        <taxon>Weeksellaceae</taxon>
        <taxon>Chryseobacterium group</taxon>
        <taxon>Chryseobacterium</taxon>
    </lineage>
</organism>
<dbReference type="STRING" id="1416778.SAMN05443633_11342"/>
<evidence type="ECO:0000313" key="2">
    <source>
        <dbReference type="Proteomes" id="UP000184518"/>
    </source>
</evidence>
<gene>
    <name evidence="1" type="ORF">SAMN05443633_11342</name>
</gene>
<keyword evidence="2" id="KW-1185">Reference proteome</keyword>
<dbReference type="InterPro" id="IPR005901">
    <property type="entry name" value="GLPGLI"/>
</dbReference>
<reference evidence="2" key="1">
    <citation type="submission" date="2016-11" db="EMBL/GenBank/DDBJ databases">
        <authorList>
            <person name="Varghese N."/>
            <person name="Submissions S."/>
        </authorList>
    </citation>
    <scope>NUCLEOTIDE SEQUENCE [LARGE SCALE GENOMIC DNA]</scope>
    <source>
        <strain evidence="2">DSM 27619</strain>
    </source>
</reference>